<gene>
    <name evidence="8" type="ORF">FKG94_19810</name>
</gene>
<dbReference type="AlphaFoldDB" id="A0A545T2B6"/>
<feature type="region of interest" description="Disordered" evidence="5">
    <location>
        <begin position="1"/>
        <end position="28"/>
    </location>
</feature>
<comment type="subcellular location">
    <subcellularLocation>
        <location evidence="1">Membrane</location>
        <topology evidence="1">Multi-pass membrane protein</topology>
    </subcellularLocation>
</comment>
<organism evidence="8 9">
    <name type="scientific">Exilibacterium tricleocarpae</name>
    <dbReference type="NCBI Taxonomy" id="2591008"/>
    <lineage>
        <taxon>Bacteria</taxon>
        <taxon>Pseudomonadati</taxon>
        <taxon>Pseudomonadota</taxon>
        <taxon>Gammaproteobacteria</taxon>
        <taxon>Cellvibrionales</taxon>
        <taxon>Cellvibrionaceae</taxon>
        <taxon>Exilibacterium</taxon>
    </lineage>
</organism>
<dbReference type="GO" id="GO:0016020">
    <property type="term" value="C:membrane"/>
    <property type="evidence" value="ECO:0007669"/>
    <property type="project" value="UniProtKB-SubCell"/>
</dbReference>
<protein>
    <submittedName>
        <fullName evidence="8">RDD family protein</fullName>
    </submittedName>
</protein>
<dbReference type="InterPro" id="IPR010432">
    <property type="entry name" value="RDD"/>
</dbReference>
<keyword evidence="2 6" id="KW-0812">Transmembrane</keyword>
<dbReference type="Pfam" id="PF06271">
    <property type="entry name" value="RDD"/>
    <property type="match status" value="1"/>
</dbReference>
<evidence type="ECO:0000256" key="3">
    <source>
        <dbReference type="ARBA" id="ARBA00022989"/>
    </source>
</evidence>
<evidence type="ECO:0000256" key="5">
    <source>
        <dbReference type="SAM" id="MobiDB-lite"/>
    </source>
</evidence>
<feature type="domain" description="RDD" evidence="7">
    <location>
        <begin position="54"/>
        <end position="176"/>
    </location>
</feature>
<evidence type="ECO:0000313" key="9">
    <source>
        <dbReference type="Proteomes" id="UP000319732"/>
    </source>
</evidence>
<dbReference type="Proteomes" id="UP000319732">
    <property type="component" value="Unassembled WGS sequence"/>
</dbReference>
<dbReference type="EMBL" id="VHSG01000021">
    <property type="protein sequence ID" value="TQV71360.1"/>
    <property type="molecule type" value="Genomic_DNA"/>
</dbReference>
<feature type="transmembrane region" description="Helical" evidence="6">
    <location>
        <begin position="60"/>
        <end position="81"/>
    </location>
</feature>
<evidence type="ECO:0000256" key="1">
    <source>
        <dbReference type="ARBA" id="ARBA00004141"/>
    </source>
</evidence>
<name>A0A545T2B6_9GAMM</name>
<evidence type="ECO:0000256" key="2">
    <source>
        <dbReference type="ARBA" id="ARBA00022692"/>
    </source>
</evidence>
<dbReference type="OrthoDB" id="9787732at2"/>
<evidence type="ECO:0000256" key="6">
    <source>
        <dbReference type="SAM" id="Phobius"/>
    </source>
</evidence>
<keyword evidence="9" id="KW-1185">Reference proteome</keyword>
<comment type="caution">
    <text evidence="8">The sequence shown here is derived from an EMBL/GenBank/DDBJ whole genome shotgun (WGS) entry which is preliminary data.</text>
</comment>
<dbReference type="PANTHER" id="PTHR38480">
    <property type="entry name" value="SLR0254 PROTEIN"/>
    <property type="match status" value="1"/>
</dbReference>
<reference evidence="8 9" key="1">
    <citation type="submission" date="2019-06" db="EMBL/GenBank/DDBJ databases">
        <title>Whole genome sequence for Cellvibrionaceae sp. R142.</title>
        <authorList>
            <person name="Wang G."/>
        </authorList>
    </citation>
    <scope>NUCLEOTIDE SEQUENCE [LARGE SCALE GENOMIC DNA]</scope>
    <source>
        <strain evidence="8 9">R142</strain>
    </source>
</reference>
<feature type="transmembrane region" description="Helical" evidence="6">
    <location>
        <begin position="87"/>
        <end position="109"/>
    </location>
</feature>
<evidence type="ECO:0000256" key="4">
    <source>
        <dbReference type="ARBA" id="ARBA00023136"/>
    </source>
</evidence>
<evidence type="ECO:0000313" key="8">
    <source>
        <dbReference type="EMBL" id="TQV71360.1"/>
    </source>
</evidence>
<proteinExistence type="predicted"/>
<keyword evidence="4 6" id="KW-0472">Membrane</keyword>
<accession>A0A545T2B6</accession>
<dbReference type="PANTHER" id="PTHR38480:SF1">
    <property type="entry name" value="SLR0254 PROTEIN"/>
    <property type="match status" value="1"/>
</dbReference>
<evidence type="ECO:0000259" key="7">
    <source>
        <dbReference type="Pfam" id="PF06271"/>
    </source>
</evidence>
<keyword evidence="3 6" id="KW-1133">Transmembrane helix</keyword>
<sequence length="257" mass="28073">MPPITPPKTFHKTAPAGKPPAASEATDTTLTAPPLDTLYTVETPESVALPLRPASILPRIMAFTVDFLIRALIFFLSYLGLRWTGEMGWGLLLITYFMLEWFYPVYFEVRRDGMTPGKKLLGLRVVHDDGTPVSLGGSLLRNLLRAADFLPVGYAAGVVAATCNREFKRLGDLVAGTLVIYELPAPPAPALNCTGKRPVPADFSTDEQKALLAFAERSDQLSEDRQRELAGVLQPLLNTPDPVLAIRQMANSLVGQR</sequence>